<sequence>MVEAVEHQARIEDKCDRVRRAPIWKIQENVPRPVTTGAKIKLPRLQNEKDLYLQLLEDCTSVAQLKLEERQKGEGEESSSRIVLASKHMLQHIPIGSGAPRTISAC</sequence>
<dbReference type="OrthoDB" id="10611784at2759"/>
<reference evidence="1" key="1">
    <citation type="submission" date="2022-05" db="EMBL/GenBank/DDBJ databases">
        <title>The Musa troglodytarum L. genome provides insights into the mechanism of non-climacteric behaviour and enrichment of carotenoids.</title>
        <authorList>
            <person name="Wang J."/>
        </authorList>
    </citation>
    <scope>NUCLEOTIDE SEQUENCE</scope>
    <source>
        <tissue evidence="1">Leaf</tissue>
    </source>
</reference>
<proteinExistence type="predicted"/>
<keyword evidence="2" id="KW-1185">Reference proteome</keyword>
<evidence type="ECO:0000313" key="2">
    <source>
        <dbReference type="Proteomes" id="UP001055439"/>
    </source>
</evidence>
<dbReference type="Proteomes" id="UP001055439">
    <property type="component" value="Chromosome 9"/>
</dbReference>
<dbReference type="AlphaFoldDB" id="A0A9E7IBT6"/>
<name>A0A9E7IBT6_9LILI</name>
<protein>
    <submittedName>
        <fullName evidence="1">Uncharacterized protein</fullName>
    </submittedName>
</protein>
<gene>
    <name evidence="1" type="ORF">MUK42_21649</name>
</gene>
<organism evidence="1 2">
    <name type="scientific">Musa troglodytarum</name>
    <name type="common">fe'i banana</name>
    <dbReference type="NCBI Taxonomy" id="320322"/>
    <lineage>
        <taxon>Eukaryota</taxon>
        <taxon>Viridiplantae</taxon>
        <taxon>Streptophyta</taxon>
        <taxon>Embryophyta</taxon>
        <taxon>Tracheophyta</taxon>
        <taxon>Spermatophyta</taxon>
        <taxon>Magnoliopsida</taxon>
        <taxon>Liliopsida</taxon>
        <taxon>Zingiberales</taxon>
        <taxon>Musaceae</taxon>
        <taxon>Musa</taxon>
    </lineage>
</organism>
<dbReference type="EMBL" id="CP097511">
    <property type="protein sequence ID" value="URE49381.1"/>
    <property type="molecule type" value="Genomic_DNA"/>
</dbReference>
<evidence type="ECO:0000313" key="1">
    <source>
        <dbReference type="EMBL" id="URE49381.1"/>
    </source>
</evidence>
<accession>A0A9E7IBT6</accession>